<protein>
    <recommendedName>
        <fullName evidence="5">PpiC domain-containing protein</fullName>
    </recommendedName>
</protein>
<organism evidence="3 4">
    <name type="scientific">Nonomuraea maritima</name>
    <dbReference type="NCBI Taxonomy" id="683260"/>
    <lineage>
        <taxon>Bacteria</taxon>
        <taxon>Bacillati</taxon>
        <taxon>Actinomycetota</taxon>
        <taxon>Actinomycetes</taxon>
        <taxon>Streptosporangiales</taxon>
        <taxon>Streptosporangiaceae</taxon>
        <taxon>Nonomuraea</taxon>
    </lineage>
</organism>
<accession>A0A1G9RRH4</accession>
<dbReference type="EMBL" id="FNFB01000048">
    <property type="protein sequence ID" value="SDM25577.1"/>
    <property type="molecule type" value="Genomic_DNA"/>
</dbReference>
<dbReference type="InterPro" id="IPR027304">
    <property type="entry name" value="Trigger_fact/SurA_dom_sf"/>
</dbReference>
<dbReference type="OrthoDB" id="4229635at2"/>
<feature type="region of interest" description="Disordered" evidence="1">
    <location>
        <begin position="1"/>
        <end position="25"/>
    </location>
</feature>
<dbReference type="SUPFAM" id="SSF109998">
    <property type="entry name" value="Triger factor/SurA peptide-binding domain-like"/>
    <property type="match status" value="1"/>
</dbReference>
<feature type="transmembrane region" description="Helical" evidence="2">
    <location>
        <begin position="31"/>
        <end position="53"/>
    </location>
</feature>
<dbReference type="AlphaFoldDB" id="A0A1G9RRH4"/>
<reference evidence="3 4" key="1">
    <citation type="submission" date="2016-10" db="EMBL/GenBank/DDBJ databases">
        <authorList>
            <person name="de Groot N.N."/>
        </authorList>
    </citation>
    <scope>NUCLEOTIDE SEQUENCE [LARGE SCALE GENOMIC DNA]</scope>
    <source>
        <strain evidence="3 4">CGMCC 4.5681</strain>
    </source>
</reference>
<keyword evidence="2" id="KW-1133">Transmembrane helix</keyword>
<name>A0A1G9RRH4_9ACTN</name>
<dbReference type="RefSeq" id="WP_143022402.1">
    <property type="nucleotide sequence ID" value="NZ_FNFB01000048.1"/>
</dbReference>
<dbReference type="STRING" id="683260.SAMN05421874_1482"/>
<gene>
    <name evidence="3" type="ORF">SAMN05421874_1482</name>
</gene>
<keyword evidence="4" id="KW-1185">Reference proteome</keyword>
<proteinExistence type="predicted"/>
<evidence type="ECO:0000313" key="4">
    <source>
        <dbReference type="Proteomes" id="UP000198683"/>
    </source>
</evidence>
<evidence type="ECO:0000256" key="1">
    <source>
        <dbReference type="SAM" id="MobiDB-lite"/>
    </source>
</evidence>
<dbReference type="Proteomes" id="UP000198683">
    <property type="component" value="Unassembled WGS sequence"/>
</dbReference>
<evidence type="ECO:0008006" key="5">
    <source>
        <dbReference type="Google" id="ProtNLM"/>
    </source>
</evidence>
<sequence>MAPATGRGPARKGWAQAAGTGPGGRWRSRRVVVLVTGVCVALAALVATGAALVPRADVVATLDGHDVTRDELLFHMRRLAPTVQNELRNQYHLQGAADWTARAGDRTALQRLEDRALDEVRRDKTTLVLAQEQGLVDSVDHDAFLAELDEENAHRADAIARGEVVYGLAEFSPDEYYSHRLTELATLLKQRLSARAGDPLWVTDAEVRQAFDADRDAWSANATTYTYRKLVVPVPDGAPSGFAEDLKRRVAAAKKLSGVTAPGSRLTTATQTGGGSAAHDQDLLAVLTKLSPGQISGPIPENGQITYYELTDESVDEDAAFADYSRRIRQSLVEEKFDQLLRRRVDSVRTEVDTAAVETIDPGDVQH</sequence>
<evidence type="ECO:0000313" key="3">
    <source>
        <dbReference type="EMBL" id="SDM25577.1"/>
    </source>
</evidence>
<keyword evidence="2" id="KW-0472">Membrane</keyword>
<keyword evidence="2" id="KW-0812">Transmembrane</keyword>
<evidence type="ECO:0000256" key="2">
    <source>
        <dbReference type="SAM" id="Phobius"/>
    </source>
</evidence>